<evidence type="ECO:0000313" key="3">
    <source>
        <dbReference type="Proteomes" id="UP000054279"/>
    </source>
</evidence>
<evidence type="ECO:0000256" key="1">
    <source>
        <dbReference type="SAM" id="MobiDB-lite"/>
    </source>
</evidence>
<gene>
    <name evidence="2" type="ORF">M422DRAFT_255571</name>
</gene>
<sequence length="258" mass="28454">MPSTAKAKPATALRLKAVTATRVAAKAASKKTKQTAQKARNLQVLKDRDNNAMTPQGRKTLTHHSSSPSMNSSERDDEIKALKAEIARLKAQKAKKTTDDEPKVPKPPGEAGRDFNLQAEMLLGNKNVQWNSIKGCAPCKTLHTINSSLLSSFPNATPINDPIGYGCCTSPRERQLQVRKSGKFNFNHHGVVCLSISPLDTIGQLNTLRGLVQIPGFEEWVVFGRNPLPRGFILCQQVESVVIEWVTRQVQFSLLLEY</sequence>
<feature type="region of interest" description="Disordered" evidence="1">
    <location>
        <begin position="90"/>
        <end position="112"/>
    </location>
</feature>
<dbReference type="Proteomes" id="UP000054279">
    <property type="component" value="Unassembled WGS sequence"/>
</dbReference>
<reference evidence="2 3" key="1">
    <citation type="submission" date="2014-06" db="EMBL/GenBank/DDBJ databases">
        <title>Evolutionary Origins and Diversification of the Mycorrhizal Mutualists.</title>
        <authorList>
            <consortium name="DOE Joint Genome Institute"/>
            <consortium name="Mycorrhizal Genomics Consortium"/>
            <person name="Kohler A."/>
            <person name="Kuo A."/>
            <person name="Nagy L.G."/>
            <person name="Floudas D."/>
            <person name="Copeland A."/>
            <person name="Barry K.W."/>
            <person name="Cichocki N."/>
            <person name="Veneault-Fourrey C."/>
            <person name="LaButti K."/>
            <person name="Lindquist E.A."/>
            <person name="Lipzen A."/>
            <person name="Lundell T."/>
            <person name="Morin E."/>
            <person name="Murat C."/>
            <person name="Riley R."/>
            <person name="Ohm R."/>
            <person name="Sun H."/>
            <person name="Tunlid A."/>
            <person name="Henrissat B."/>
            <person name="Grigoriev I.V."/>
            <person name="Hibbett D.S."/>
            <person name="Martin F."/>
        </authorList>
    </citation>
    <scope>NUCLEOTIDE SEQUENCE [LARGE SCALE GENOMIC DNA]</scope>
    <source>
        <strain evidence="2 3">SS14</strain>
    </source>
</reference>
<accession>A0A0C9VSG7</accession>
<dbReference type="HOGENOM" id="CLU_1078376_0_0_1"/>
<dbReference type="AlphaFoldDB" id="A0A0C9VSG7"/>
<evidence type="ECO:0000313" key="2">
    <source>
        <dbReference type="EMBL" id="KIJ41380.1"/>
    </source>
</evidence>
<name>A0A0C9VSG7_SPHS4</name>
<proteinExistence type="predicted"/>
<dbReference type="EMBL" id="KN837137">
    <property type="protein sequence ID" value="KIJ41380.1"/>
    <property type="molecule type" value="Genomic_DNA"/>
</dbReference>
<protein>
    <submittedName>
        <fullName evidence="2">Uncharacterized protein</fullName>
    </submittedName>
</protein>
<feature type="region of interest" description="Disordered" evidence="1">
    <location>
        <begin position="29"/>
        <end position="76"/>
    </location>
</feature>
<keyword evidence="3" id="KW-1185">Reference proteome</keyword>
<organism evidence="2 3">
    <name type="scientific">Sphaerobolus stellatus (strain SS14)</name>
    <dbReference type="NCBI Taxonomy" id="990650"/>
    <lineage>
        <taxon>Eukaryota</taxon>
        <taxon>Fungi</taxon>
        <taxon>Dikarya</taxon>
        <taxon>Basidiomycota</taxon>
        <taxon>Agaricomycotina</taxon>
        <taxon>Agaricomycetes</taxon>
        <taxon>Phallomycetidae</taxon>
        <taxon>Geastrales</taxon>
        <taxon>Sphaerobolaceae</taxon>
        <taxon>Sphaerobolus</taxon>
    </lineage>
</organism>